<dbReference type="OrthoDB" id="5294582at2"/>
<accession>A0A2V4UJA3</accession>
<feature type="transmembrane region" description="Helical" evidence="2">
    <location>
        <begin position="245"/>
        <end position="265"/>
    </location>
</feature>
<evidence type="ECO:0000313" key="3">
    <source>
        <dbReference type="EMBL" id="PYE40247.1"/>
    </source>
</evidence>
<keyword evidence="4" id="KW-1185">Reference proteome</keyword>
<feature type="compositionally biased region" description="Polar residues" evidence="1">
    <location>
        <begin position="71"/>
        <end position="91"/>
    </location>
</feature>
<dbReference type="InterPro" id="IPR021834">
    <property type="entry name" value="DUF3426"/>
</dbReference>
<dbReference type="EMBL" id="QJSU01000002">
    <property type="protein sequence ID" value="PYE40247.1"/>
    <property type="molecule type" value="Genomic_DNA"/>
</dbReference>
<dbReference type="InterPro" id="IPR011723">
    <property type="entry name" value="Znf/thioredoxin_put"/>
</dbReference>
<evidence type="ECO:0000256" key="1">
    <source>
        <dbReference type="SAM" id="MobiDB-lite"/>
    </source>
</evidence>
<evidence type="ECO:0000256" key="2">
    <source>
        <dbReference type="SAM" id="Phobius"/>
    </source>
</evidence>
<name>A0A2V4UJA3_9GAMM</name>
<keyword evidence="2" id="KW-0472">Membrane</keyword>
<comment type="caution">
    <text evidence="3">The sequence shown here is derived from an EMBL/GenBank/DDBJ whole genome shotgun (WGS) entry which is preliminary data.</text>
</comment>
<keyword evidence="2" id="KW-0812">Transmembrane</keyword>
<dbReference type="AlphaFoldDB" id="A0A2V4UJA3"/>
<gene>
    <name evidence="3" type="ORF">DFP82_102209</name>
</gene>
<protein>
    <submittedName>
        <fullName evidence="3">Putative Zn finger-like uncharacterized protein</fullName>
    </submittedName>
</protein>
<evidence type="ECO:0000313" key="4">
    <source>
        <dbReference type="Proteomes" id="UP000247746"/>
    </source>
</evidence>
<feature type="region of interest" description="Disordered" evidence="1">
    <location>
        <begin position="57"/>
        <end position="112"/>
    </location>
</feature>
<dbReference type="Proteomes" id="UP000247746">
    <property type="component" value="Unassembled WGS sequence"/>
</dbReference>
<dbReference type="Pfam" id="PF11906">
    <property type="entry name" value="DUF3426"/>
    <property type="match status" value="1"/>
</dbReference>
<dbReference type="NCBIfam" id="TIGR02098">
    <property type="entry name" value="MJ0042_CXXC"/>
    <property type="match status" value="1"/>
</dbReference>
<reference evidence="3 4" key="1">
    <citation type="submission" date="2018-06" db="EMBL/GenBank/DDBJ databases">
        <title>Genomic Encyclopedia of Type Strains, Phase III (KMG-III): the genomes of soil and plant-associated and newly described type strains.</title>
        <authorList>
            <person name="Whitman W."/>
        </authorList>
    </citation>
    <scope>NUCLEOTIDE SEQUENCE [LARGE SCALE GENOMIC DNA]</scope>
    <source>
        <strain evidence="3 4">CECT 5889</strain>
    </source>
</reference>
<dbReference type="RefSeq" id="WP_110922422.1">
    <property type="nucleotide sequence ID" value="NZ_QJSU01000002.1"/>
</dbReference>
<keyword evidence="2" id="KW-1133">Transmembrane helix</keyword>
<organism evidence="3 4">
    <name type="scientific">Psychrobacter fozii</name>
    <dbReference type="NCBI Taxonomy" id="198480"/>
    <lineage>
        <taxon>Bacteria</taxon>
        <taxon>Pseudomonadati</taxon>
        <taxon>Pseudomonadota</taxon>
        <taxon>Gammaproteobacteria</taxon>
        <taxon>Moraxellales</taxon>
        <taxon>Moraxellaceae</taxon>
        <taxon>Psychrobacter</taxon>
    </lineage>
</organism>
<proteinExistence type="predicted"/>
<sequence length="394" mass="43625">MTTPIQTQCPHCKNCLKIQQDQLNRDNATVICDQCHQSFLVNKHLVVNPDVSKISASPVETATTQKKDMSTPHNHSAQTSKINNKNSSDNTKSALKKPPSKKISSDILIHDDMDTYEPDDTSLEYDSLDSMDAWLDQINETNYTSTVSDEPSNTTSKTTSKSISSAVSNDIHANIDDTTDNSWLEKLLKDQNKSEDILQDETDLSRLLLDMGVPLKDEDKSIDERVRKSQEQFIPTPRKRSAASLLWILGCLVLALLLFAQYVIFNLETLVKTPAHAEKLQAICSAISCSLPSADINALTLTNTNHRSSKIKMTGKFSDISATLNNQSASTQLYPNVKVSVYGSNELIGEFIATPADYLLSKQSQLAADSNRQILFTIPVANTQIRDVSISPLY</sequence>